<feature type="repeat" description="ANK" evidence="3">
    <location>
        <begin position="363"/>
        <end position="395"/>
    </location>
</feature>
<dbReference type="PANTHER" id="PTHR24180:SF45">
    <property type="entry name" value="POLY [ADP-RIBOSE] POLYMERASE TANKYRASE"/>
    <property type="match status" value="1"/>
</dbReference>
<dbReference type="OrthoDB" id="426293at2759"/>
<keyword evidence="6" id="KW-1185">Reference proteome</keyword>
<keyword evidence="4" id="KW-1133">Transmembrane helix</keyword>
<dbReference type="PROSITE" id="PS50088">
    <property type="entry name" value="ANK_REPEAT"/>
    <property type="match status" value="3"/>
</dbReference>
<dbReference type="KEGG" id="cvn:111127808"/>
<keyword evidence="4" id="KW-0812">Transmembrane</keyword>
<dbReference type="Proteomes" id="UP000694844">
    <property type="component" value="Chromosome 4"/>
</dbReference>
<feature type="signal peptide" evidence="5">
    <location>
        <begin position="1"/>
        <end position="25"/>
    </location>
</feature>
<dbReference type="RefSeq" id="XP_022328770.1">
    <property type="nucleotide sequence ID" value="XM_022473062.1"/>
</dbReference>
<dbReference type="PROSITE" id="PS50297">
    <property type="entry name" value="ANK_REP_REGION"/>
    <property type="match status" value="3"/>
</dbReference>
<evidence type="ECO:0000256" key="2">
    <source>
        <dbReference type="ARBA" id="ARBA00023043"/>
    </source>
</evidence>
<feature type="chain" id="PRO_5044666325" evidence="5">
    <location>
        <begin position="26"/>
        <end position="476"/>
    </location>
</feature>
<evidence type="ECO:0000256" key="5">
    <source>
        <dbReference type="SAM" id="SignalP"/>
    </source>
</evidence>
<keyword evidence="2 3" id="KW-0040">ANK repeat</keyword>
<feature type="transmembrane region" description="Helical" evidence="4">
    <location>
        <begin position="175"/>
        <end position="196"/>
    </location>
</feature>
<dbReference type="AlphaFoldDB" id="A0A8B8DMG5"/>
<evidence type="ECO:0000256" key="1">
    <source>
        <dbReference type="ARBA" id="ARBA00022737"/>
    </source>
</evidence>
<accession>A0A8B8DMG5</accession>
<dbReference type="InterPro" id="IPR002110">
    <property type="entry name" value="Ankyrin_rpt"/>
</dbReference>
<evidence type="ECO:0000256" key="3">
    <source>
        <dbReference type="PROSITE-ProRule" id="PRU00023"/>
    </source>
</evidence>
<dbReference type="PANTHER" id="PTHR24180">
    <property type="entry name" value="CYCLIN-DEPENDENT KINASE INHIBITOR 2C-RELATED"/>
    <property type="match status" value="1"/>
</dbReference>
<evidence type="ECO:0000313" key="8">
    <source>
        <dbReference type="RefSeq" id="XP_022328770.1"/>
    </source>
</evidence>
<keyword evidence="4" id="KW-0472">Membrane</keyword>
<evidence type="ECO:0000313" key="6">
    <source>
        <dbReference type="Proteomes" id="UP000694844"/>
    </source>
</evidence>
<dbReference type="GeneID" id="111127808"/>
<keyword evidence="5" id="KW-0732">Signal</keyword>
<feature type="repeat" description="ANK" evidence="3">
    <location>
        <begin position="330"/>
        <end position="362"/>
    </location>
</feature>
<sequence>MNSPKYRRLAVLTTILLLHVPVYQSRFIPGFEYLVYRTEYCPRSEEEYKGRSSALGCTVNSSYACMPNEELTELWEFCYPLQILYITPDTCLFLSRRIWHLDSHNCKNFKYGCPALHYRASEIYKYPSCVSIANGCFSAEPDCKRKNSGKESDEQNKVSSEKQEDVLANSKLTDYLMSILLILGVIILILCLRPIFNILTRIIKIPKRCRFVKDIGVLLRSIRHVLARRLFMKKDLTWMKKAVTKTKKQAFKFKNTSAEEELLMTEGLDNACRDGDYNTVYSLLLKGVNTNLKIGDYKNTPLILACQNGHKCIVQILLDFDADPNICNFDKASPLLVATENGNTDIVELLLNYNGNVNACNFSGVSPLFVAAKKGNYSLVETLLNKGARVDIEKYNPIKKAIAGNHDKIVECLLQHCSREGVDIHKKCGLLYFAYCKRNMDIVKLLLRHGAPPLTKEEKRMLLDRLRHTTQSVKRK</sequence>
<dbReference type="InterPro" id="IPR036770">
    <property type="entry name" value="Ankyrin_rpt-contain_sf"/>
</dbReference>
<dbReference type="SUPFAM" id="SSF48403">
    <property type="entry name" value="Ankyrin repeat"/>
    <property type="match status" value="1"/>
</dbReference>
<dbReference type="RefSeq" id="XP_022328769.1">
    <property type="nucleotide sequence ID" value="XM_022473061.1"/>
</dbReference>
<protein>
    <submittedName>
        <fullName evidence="7 8">Uncharacterized protein LOC111127808 isoform X1</fullName>
    </submittedName>
</protein>
<gene>
    <name evidence="7 8" type="primary">LOC111127808</name>
</gene>
<evidence type="ECO:0000313" key="7">
    <source>
        <dbReference type="RefSeq" id="XP_022328769.1"/>
    </source>
</evidence>
<proteinExistence type="predicted"/>
<keyword evidence="1" id="KW-0677">Repeat</keyword>
<feature type="repeat" description="ANK" evidence="3">
    <location>
        <begin position="297"/>
        <end position="329"/>
    </location>
</feature>
<organism evidence="6 7">
    <name type="scientific">Crassostrea virginica</name>
    <name type="common">Eastern oyster</name>
    <dbReference type="NCBI Taxonomy" id="6565"/>
    <lineage>
        <taxon>Eukaryota</taxon>
        <taxon>Metazoa</taxon>
        <taxon>Spiralia</taxon>
        <taxon>Lophotrochozoa</taxon>
        <taxon>Mollusca</taxon>
        <taxon>Bivalvia</taxon>
        <taxon>Autobranchia</taxon>
        <taxon>Pteriomorphia</taxon>
        <taxon>Ostreida</taxon>
        <taxon>Ostreoidea</taxon>
        <taxon>Ostreidae</taxon>
        <taxon>Crassostrea</taxon>
    </lineage>
</organism>
<evidence type="ECO:0000256" key="4">
    <source>
        <dbReference type="SAM" id="Phobius"/>
    </source>
</evidence>
<dbReference type="SMART" id="SM00248">
    <property type="entry name" value="ANK"/>
    <property type="match status" value="5"/>
</dbReference>
<dbReference type="Gene3D" id="1.25.40.20">
    <property type="entry name" value="Ankyrin repeat-containing domain"/>
    <property type="match status" value="1"/>
</dbReference>
<name>A0A8B8DMG5_CRAVI</name>
<dbReference type="InterPro" id="IPR051637">
    <property type="entry name" value="Ank_repeat_dom-contain_49"/>
</dbReference>
<reference evidence="7 8" key="1">
    <citation type="submission" date="2025-04" db="UniProtKB">
        <authorList>
            <consortium name="RefSeq"/>
        </authorList>
    </citation>
    <scope>IDENTIFICATION</scope>
    <source>
        <tissue evidence="7 8">Whole sample</tissue>
    </source>
</reference>
<dbReference type="Pfam" id="PF12796">
    <property type="entry name" value="Ank_2"/>
    <property type="match status" value="2"/>
</dbReference>